<dbReference type="RefSeq" id="WP_165096376.1">
    <property type="nucleotide sequence ID" value="NZ_CP049056.1"/>
</dbReference>
<dbReference type="InterPro" id="IPR012666">
    <property type="entry name" value="CbtA_put"/>
</dbReference>
<dbReference type="NCBIfam" id="TIGR02458">
    <property type="entry name" value="CbtA"/>
    <property type="match status" value="1"/>
</dbReference>
<organism evidence="2 3">
    <name type="scientific">Pikeienuella piscinae</name>
    <dbReference type="NCBI Taxonomy" id="2748098"/>
    <lineage>
        <taxon>Bacteria</taxon>
        <taxon>Pseudomonadati</taxon>
        <taxon>Pseudomonadota</taxon>
        <taxon>Alphaproteobacteria</taxon>
        <taxon>Rhodobacterales</taxon>
        <taxon>Paracoccaceae</taxon>
        <taxon>Pikeienuella</taxon>
    </lineage>
</organism>
<evidence type="ECO:0000313" key="3">
    <source>
        <dbReference type="Proteomes" id="UP000503336"/>
    </source>
</evidence>
<feature type="transmembrane region" description="Helical" evidence="1">
    <location>
        <begin position="68"/>
        <end position="92"/>
    </location>
</feature>
<gene>
    <name evidence="2" type="ORF">G5B40_06185</name>
</gene>
<feature type="transmembrane region" description="Helical" evidence="1">
    <location>
        <begin position="198"/>
        <end position="221"/>
    </location>
</feature>
<keyword evidence="1" id="KW-0812">Transmembrane</keyword>
<feature type="transmembrane region" description="Helical" evidence="1">
    <location>
        <begin position="162"/>
        <end position="178"/>
    </location>
</feature>
<feature type="transmembrane region" description="Helical" evidence="1">
    <location>
        <begin position="136"/>
        <end position="155"/>
    </location>
</feature>
<dbReference type="Proteomes" id="UP000503336">
    <property type="component" value="Chromosome"/>
</dbReference>
<proteinExistence type="predicted"/>
<dbReference type="KEGG" id="hdh:G5B40_06185"/>
<dbReference type="AlphaFoldDB" id="A0A7L5BZQ3"/>
<feature type="transmembrane region" description="Helical" evidence="1">
    <location>
        <begin position="104"/>
        <end position="124"/>
    </location>
</feature>
<keyword evidence="1" id="KW-1133">Transmembrane helix</keyword>
<reference evidence="2 3" key="1">
    <citation type="submission" date="2020-02" db="EMBL/GenBank/DDBJ databases">
        <title>complete genome sequence of Rhodobacteraceae bacterium.</title>
        <authorList>
            <person name="Park J."/>
            <person name="Kim Y.-S."/>
            <person name="Kim K.-H."/>
        </authorList>
    </citation>
    <scope>NUCLEOTIDE SEQUENCE [LARGE SCALE GENOMIC DNA]</scope>
    <source>
        <strain evidence="2 3">RR4-56</strain>
    </source>
</reference>
<evidence type="ECO:0000256" key="1">
    <source>
        <dbReference type="SAM" id="Phobius"/>
    </source>
</evidence>
<accession>A0A7L5BZQ3</accession>
<keyword evidence="3" id="KW-1185">Reference proteome</keyword>
<dbReference type="Pfam" id="PF09490">
    <property type="entry name" value="CbtA"/>
    <property type="match status" value="1"/>
</dbReference>
<keyword evidence="1" id="KW-0472">Membrane</keyword>
<evidence type="ECO:0000313" key="2">
    <source>
        <dbReference type="EMBL" id="QIE55079.1"/>
    </source>
</evidence>
<dbReference type="EMBL" id="CP049056">
    <property type="protein sequence ID" value="QIE55079.1"/>
    <property type="molecule type" value="Genomic_DNA"/>
</dbReference>
<protein>
    <submittedName>
        <fullName evidence="2">Cobalt transporter</fullName>
    </submittedName>
</protein>
<sequence length="234" mass="23812">MAAFARIVVSAVFAGAAAGVLAALLQLVFVQPVLLHAELYESGILVHFGAGAVSAHQDVGGVVFGRDALSILFTLLIYTGYALILVALMAAAEARGAVITARTGLLWGLAGFVSVNFAPGFSLAPEVPGVAAADVYARQAWWGVTVVAAAVALWLIAFGRGWAAWGAAVALLLAPHLVGAPEPDVFTGPVPPEIGAAFAARAFGVGMAAWVMLGGFAGFFWRREAARAGAAAQA</sequence>
<name>A0A7L5BZQ3_9RHOB</name>